<gene>
    <name evidence="1" type="ordered locus">LOC_Os03g53524</name>
</gene>
<organism evidence="1">
    <name type="scientific">Oryza sativa subsp. japonica</name>
    <name type="common">Rice</name>
    <dbReference type="NCBI Taxonomy" id="39947"/>
    <lineage>
        <taxon>Eukaryota</taxon>
        <taxon>Viridiplantae</taxon>
        <taxon>Streptophyta</taxon>
        <taxon>Embryophyta</taxon>
        <taxon>Tracheophyta</taxon>
        <taxon>Spermatophyta</taxon>
        <taxon>Magnoliopsida</taxon>
        <taxon>Liliopsida</taxon>
        <taxon>Poales</taxon>
        <taxon>Poaceae</taxon>
        <taxon>BOP clade</taxon>
        <taxon>Oryzoideae</taxon>
        <taxon>Oryzeae</taxon>
        <taxon>Oryzinae</taxon>
        <taxon>Oryza</taxon>
        <taxon>Oryza sativa</taxon>
    </lineage>
</organism>
<evidence type="ECO:0000313" key="1">
    <source>
        <dbReference type="EMBL" id="ABF98849.1"/>
    </source>
</evidence>
<dbReference type="AlphaFoldDB" id="Q10CZ7"/>
<reference evidence="1" key="1">
    <citation type="journal article" date="2005" name="Genome Res.">
        <title>Sequence, annotation, and analysis of synteny between rice chromosome 3 and diverged grass species.</title>
        <authorList>
            <consortium name="Rice Chromosome 3 Sequencing Consortium"/>
            <person name="Buell C.R."/>
            <person name="Yuan Q."/>
            <person name="Ouyang S."/>
            <person name="Liu J."/>
            <person name="Zhu W."/>
            <person name="Wang A."/>
            <person name="Maiti R."/>
            <person name="Haas B."/>
            <person name="Wortman J."/>
            <person name="Pertea M."/>
            <person name="Jones K.M."/>
            <person name="Kim M."/>
            <person name="Overton L."/>
            <person name="Tsitrin T."/>
            <person name="Fadrosh D."/>
            <person name="Bera J."/>
            <person name="Weaver B."/>
            <person name="Jin S."/>
            <person name="Johri S."/>
            <person name="Reardon M."/>
            <person name="Webb K."/>
            <person name="Hill J."/>
            <person name="Moffat K."/>
            <person name="Tallon L."/>
            <person name="Van Aken S."/>
            <person name="Lewis M."/>
            <person name="Utterback T."/>
            <person name="Feldblyum T."/>
            <person name="Zismann V."/>
            <person name="Iobst S."/>
            <person name="Hsiao J."/>
            <person name="de Vazeille A.R."/>
            <person name="Salzberg S.L."/>
            <person name="White O."/>
            <person name="Fraser C."/>
            <person name="Yu Y."/>
            <person name="Kim H."/>
            <person name="Rambo T."/>
            <person name="Currie J."/>
            <person name="Collura K."/>
            <person name="Kernodle-Thompson S."/>
            <person name="Wei F."/>
            <person name="Kudrna K."/>
            <person name="Ammiraju J.S."/>
            <person name="Luo M."/>
            <person name="Goicoechea J.L."/>
            <person name="Wing R.A."/>
            <person name="Henry D."/>
            <person name="Oates R."/>
            <person name="Palmer M."/>
            <person name="Pries G."/>
            <person name="Saski C."/>
            <person name="Simmons J."/>
            <person name="Soderlund C."/>
            <person name="Nelson W."/>
            <person name="de la Bastide M."/>
            <person name="Spiegel L."/>
            <person name="Nascimento L."/>
            <person name="Huang E."/>
            <person name="Preston R."/>
            <person name="Zutavern T."/>
            <person name="Palmer L."/>
            <person name="O'Shaughnessy A."/>
            <person name="Dike S."/>
            <person name="McCombie W.R."/>
            <person name="Minx P."/>
            <person name="Cordum H."/>
            <person name="Wilson R."/>
            <person name="Jin W."/>
            <person name="Lee H.R."/>
            <person name="Jiang J."/>
            <person name="Jackson S."/>
        </authorList>
    </citation>
    <scope>NUCLEOTIDE SEQUENCE [LARGE SCALE GENOMIC DNA]</scope>
</reference>
<dbReference type="EMBL" id="DP000009">
    <property type="protein sequence ID" value="ABF98849.1"/>
    <property type="molecule type" value="Genomic_DNA"/>
</dbReference>
<reference evidence="1" key="2">
    <citation type="submission" date="2006-06" db="EMBL/GenBank/DDBJ databases">
        <authorList>
            <person name="Buell R."/>
            <person name="Wing R.A."/>
            <person name="McCombie W.A."/>
            <person name="Ouyang S."/>
        </authorList>
    </citation>
    <scope>NUCLEOTIDE SEQUENCE</scope>
</reference>
<accession>Q10CZ7</accession>
<name>Q10CZ7_ORYSJ</name>
<proteinExistence type="predicted"/>
<protein>
    <submittedName>
        <fullName evidence="1">Uncharacterized protein</fullName>
    </submittedName>
</protein>
<sequence length="74" mass="8271">MVFAELETSSYYLTSSAITGLSPASDLPVEFHRKTMQFELDLDEILFPGSKNSSLMRKGNDRELEFIPNPGEDG</sequence>